<comment type="caution">
    <text evidence="1">The sequence shown here is derived from an EMBL/GenBank/DDBJ whole genome shotgun (WGS) entry which is preliminary data.</text>
</comment>
<dbReference type="RefSeq" id="WP_126981471.1">
    <property type="nucleotide sequence ID" value="NZ_RZHD01000003.1"/>
</dbReference>
<dbReference type="AlphaFoldDB" id="A0A433LG51"/>
<organism evidence="1 2">
    <name type="scientific">Vreelandella populi</name>
    <dbReference type="NCBI Taxonomy" id="2498858"/>
    <lineage>
        <taxon>Bacteria</taxon>
        <taxon>Pseudomonadati</taxon>
        <taxon>Pseudomonadota</taxon>
        <taxon>Gammaproteobacteria</taxon>
        <taxon>Oceanospirillales</taxon>
        <taxon>Halomonadaceae</taxon>
        <taxon>Vreelandella</taxon>
    </lineage>
</organism>
<keyword evidence="2" id="KW-1185">Reference proteome</keyword>
<reference evidence="1 2" key="1">
    <citation type="submission" date="2018-12" db="EMBL/GenBank/DDBJ databases">
        <title>three novel Halomonas strain isolated from plants.</title>
        <authorList>
            <person name="Sun C."/>
        </authorList>
    </citation>
    <scope>NUCLEOTIDE SEQUENCE [LARGE SCALE GENOMIC DNA]</scope>
    <source>
        <strain evidence="1 2">RC</strain>
    </source>
</reference>
<dbReference type="EMBL" id="RZHD01000003">
    <property type="protein sequence ID" value="RUR48807.1"/>
    <property type="molecule type" value="Genomic_DNA"/>
</dbReference>
<sequence>MNNDINQDDPLRLCVAGFAAPDAAYMLESAINATAAAANDAEDRTALILDDHLKSLCEMQRNHIHDLLQNDYYRATHDMAPESVE</sequence>
<proteinExistence type="predicted"/>
<accession>A0A433LG51</accession>
<name>A0A433LG51_9GAMM</name>
<evidence type="ECO:0000313" key="1">
    <source>
        <dbReference type="EMBL" id="RUR48807.1"/>
    </source>
</evidence>
<evidence type="ECO:0000313" key="2">
    <source>
        <dbReference type="Proteomes" id="UP000286912"/>
    </source>
</evidence>
<protein>
    <submittedName>
        <fullName evidence="1">Uncharacterized protein</fullName>
    </submittedName>
</protein>
<gene>
    <name evidence="1" type="ORF">ELY37_02855</name>
</gene>
<dbReference type="Proteomes" id="UP000286912">
    <property type="component" value="Unassembled WGS sequence"/>
</dbReference>